<sequence length="108" mass="12561">MISCFRTLVSSSSMVVFVLSEDSFTPSFFLLPPLFPPVEKRYQVKRHKHDTRVRTVRLSNMRRTEQETRELKTAQSVLQHSLIKIQQSEGSLSETHEACKPDYYDPSN</sequence>
<protein>
    <submittedName>
        <fullName evidence="2">Uncharacterized protein</fullName>
    </submittedName>
</protein>
<proteinExistence type="predicted"/>
<evidence type="ECO:0000256" key="1">
    <source>
        <dbReference type="SAM" id="MobiDB-lite"/>
    </source>
</evidence>
<reference evidence="2" key="1">
    <citation type="submission" date="2017-07" db="EMBL/GenBank/DDBJ databases">
        <authorList>
            <person name="Mikheyev A."/>
            <person name="Grau M."/>
        </authorList>
    </citation>
    <scope>NUCLEOTIDE SEQUENCE</scope>
    <source>
        <tissue evidence="2">Venom_gland</tissue>
    </source>
</reference>
<dbReference type="EMBL" id="IACL01028029">
    <property type="protein sequence ID" value="LAB03929.1"/>
    <property type="molecule type" value="Transcribed_RNA"/>
</dbReference>
<evidence type="ECO:0000313" key="2">
    <source>
        <dbReference type="EMBL" id="LAB03929.1"/>
    </source>
</evidence>
<dbReference type="EMBL" id="IACL01028026">
    <property type="protein sequence ID" value="LAB03923.1"/>
    <property type="molecule type" value="Transcribed_RNA"/>
</dbReference>
<feature type="compositionally biased region" description="Basic and acidic residues" evidence="1">
    <location>
        <begin position="94"/>
        <end position="108"/>
    </location>
</feature>
<reference evidence="2" key="2">
    <citation type="submission" date="2017-11" db="EMBL/GenBank/DDBJ databases">
        <title>Coralsnake Venomics: Analyses of Venom Gland Transcriptomes and Proteomes of Six Brazilian Taxa.</title>
        <authorList>
            <person name="Aird S.D."/>
            <person name="Jorge da Silva N."/>
            <person name="Qiu L."/>
            <person name="Villar-Briones A."/>
            <person name="Aparecida-Saddi V."/>
            <person name="Campos-Telles M.P."/>
            <person name="Grau M."/>
            <person name="Mikheyev A.S."/>
        </authorList>
    </citation>
    <scope>NUCLEOTIDE SEQUENCE</scope>
    <source>
        <tissue evidence="2">Venom_gland</tissue>
    </source>
</reference>
<dbReference type="AlphaFoldDB" id="A0A2D4K5A1"/>
<accession>A0A2D4K5A1</accession>
<feature type="region of interest" description="Disordered" evidence="1">
    <location>
        <begin position="88"/>
        <end position="108"/>
    </location>
</feature>
<organism evidence="2">
    <name type="scientific">Micrurus paraensis</name>
    <dbReference type="NCBI Taxonomy" id="1970185"/>
    <lineage>
        <taxon>Eukaryota</taxon>
        <taxon>Metazoa</taxon>
        <taxon>Chordata</taxon>
        <taxon>Craniata</taxon>
        <taxon>Vertebrata</taxon>
        <taxon>Euteleostomi</taxon>
        <taxon>Lepidosauria</taxon>
        <taxon>Squamata</taxon>
        <taxon>Bifurcata</taxon>
        <taxon>Unidentata</taxon>
        <taxon>Episquamata</taxon>
        <taxon>Toxicofera</taxon>
        <taxon>Serpentes</taxon>
        <taxon>Colubroidea</taxon>
        <taxon>Elapidae</taxon>
        <taxon>Elapinae</taxon>
        <taxon>Micrurus</taxon>
    </lineage>
</organism>
<name>A0A2D4K5A1_9SAUR</name>
<dbReference type="EMBL" id="IACL01028028">
    <property type="protein sequence ID" value="LAB03928.1"/>
    <property type="molecule type" value="Transcribed_RNA"/>
</dbReference>